<evidence type="ECO:0000313" key="2">
    <source>
        <dbReference type="EMBL" id="CAG6755625.1"/>
    </source>
</evidence>
<name>A0A8D9EL04_9HEMI</name>
<accession>A0A8D9EL04</accession>
<proteinExistence type="predicted"/>
<feature type="compositionally biased region" description="Basic and acidic residues" evidence="1">
    <location>
        <begin position="95"/>
        <end position="105"/>
    </location>
</feature>
<organism evidence="2">
    <name type="scientific">Cacopsylla melanoneura</name>
    <dbReference type="NCBI Taxonomy" id="428564"/>
    <lineage>
        <taxon>Eukaryota</taxon>
        <taxon>Metazoa</taxon>
        <taxon>Ecdysozoa</taxon>
        <taxon>Arthropoda</taxon>
        <taxon>Hexapoda</taxon>
        <taxon>Insecta</taxon>
        <taxon>Pterygota</taxon>
        <taxon>Neoptera</taxon>
        <taxon>Paraneoptera</taxon>
        <taxon>Hemiptera</taxon>
        <taxon>Sternorrhyncha</taxon>
        <taxon>Psylloidea</taxon>
        <taxon>Psyllidae</taxon>
        <taxon>Psyllinae</taxon>
        <taxon>Cacopsylla</taxon>
    </lineage>
</organism>
<reference evidence="2" key="1">
    <citation type="submission" date="2021-05" db="EMBL/GenBank/DDBJ databases">
        <authorList>
            <person name="Alioto T."/>
            <person name="Alioto T."/>
            <person name="Gomez Garrido J."/>
        </authorList>
    </citation>
    <scope>NUCLEOTIDE SEQUENCE</scope>
</reference>
<dbReference type="AlphaFoldDB" id="A0A8D9EL04"/>
<sequence length="113" mass="12942">MKIRMRNIDDTEEDIITIRETRTDRGEILATITENPYVRSSIKGTKIRENTQNMTRERESPGNIQERTGEAKITGNIPEKACGTNIHKNIQNMTREIESPEKLSDKLNNPKSS</sequence>
<dbReference type="EMBL" id="HBUF01542590">
    <property type="protein sequence ID" value="CAG6755625.1"/>
    <property type="molecule type" value="Transcribed_RNA"/>
</dbReference>
<feature type="region of interest" description="Disordered" evidence="1">
    <location>
        <begin position="50"/>
        <end position="69"/>
    </location>
</feature>
<protein>
    <submittedName>
        <fullName evidence="2">Uncharacterized protein</fullName>
    </submittedName>
</protein>
<feature type="region of interest" description="Disordered" evidence="1">
    <location>
        <begin position="91"/>
        <end position="113"/>
    </location>
</feature>
<evidence type="ECO:0000256" key="1">
    <source>
        <dbReference type="SAM" id="MobiDB-lite"/>
    </source>
</evidence>